<evidence type="ECO:0000256" key="2">
    <source>
        <dbReference type="SAM" id="Phobius"/>
    </source>
</evidence>
<evidence type="ECO:0000313" key="3">
    <source>
        <dbReference type="EMBL" id="GAA1997028.1"/>
    </source>
</evidence>
<evidence type="ECO:0000256" key="1">
    <source>
        <dbReference type="SAM" id="MobiDB-lite"/>
    </source>
</evidence>
<keyword evidence="2" id="KW-0472">Membrane</keyword>
<feature type="region of interest" description="Disordered" evidence="1">
    <location>
        <begin position="1"/>
        <end position="40"/>
    </location>
</feature>
<feature type="compositionally biased region" description="Polar residues" evidence="1">
    <location>
        <begin position="113"/>
        <end position="125"/>
    </location>
</feature>
<reference evidence="3 4" key="1">
    <citation type="journal article" date="2019" name="Int. J. Syst. Evol. Microbiol.">
        <title>The Global Catalogue of Microorganisms (GCM) 10K type strain sequencing project: providing services to taxonomists for standard genome sequencing and annotation.</title>
        <authorList>
            <consortium name="The Broad Institute Genomics Platform"/>
            <consortium name="The Broad Institute Genome Sequencing Center for Infectious Disease"/>
            <person name="Wu L."/>
            <person name="Ma J."/>
        </authorList>
    </citation>
    <scope>NUCLEOTIDE SEQUENCE [LARGE SCALE GENOMIC DNA]</scope>
    <source>
        <strain evidence="3 4">JCM 16013</strain>
    </source>
</reference>
<gene>
    <name evidence="3" type="ORF">GCM10009838_72830</name>
</gene>
<dbReference type="RefSeq" id="WP_344661733.1">
    <property type="nucleotide sequence ID" value="NZ_BAAAQM010000059.1"/>
</dbReference>
<organism evidence="3 4">
    <name type="scientific">Catenulispora subtropica</name>
    <dbReference type="NCBI Taxonomy" id="450798"/>
    <lineage>
        <taxon>Bacteria</taxon>
        <taxon>Bacillati</taxon>
        <taxon>Actinomycetota</taxon>
        <taxon>Actinomycetes</taxon>
        <taxon>Catenulisporales</taxon>
        <taxon>Catenulisporaceae</taxon>
        <taxon>Catenulispora</taxon>
    </lineage>
</organism>
<name>A0ABN2T205_9ACTN</name>
<evidence type="ECO:0000313" key="4">
    <source>
        <dbReference type="Proteomes" id="UP001499854"/>
    </source>
</evidence>
<feature type="transmembrane region" description="Helical" evidence="2">
    <location>
        <begin position="46"/>
        <end position="67"/>
    </location>
</feature>
<feature type="region of interest" description="Disordered" evidence="1">
    <location>
        <begin position="78"/>
        <end position="125"/>
    </location>
</feature>
<evidence type="ECO:0008006" key="5">
    <source>
        <dbReference type="Google" id="ProtNLM"/>
    </source>
</evidence>
<feature type="compositionally biased region" description="Basic and acidic residues" evidence="1">
    <location>
        <begin position="1"/>
        <end position="16"/>
    </location>
</feature>
<protein>
    <recommendedName>
        <fullName evidence="5">Lipoprotein</fullName>
    </recommendedName>
</protein>
<accession>A0ABN2T205</accession>
<sequence>MQADEEFRSRLREDLAQRPQPPVGTLAADALHGGQRLRRRQRTARAVSGVAAVAVVAVGSVTLAGAFGSDAGSAVGPGGGTPNAAPKTFASSTAPVGPPPSGPHSSAPGSSGTVQIPSTWTSVQPATKVANPEWVTPRAIVAEMQKLLPSGAATSDYSGDYAYGGGDPRIMWAVDGKLTVTTAKGQAGLRITLHKYDGIPAGGTCSESCASRRLADGTLVTLQHDWQSPKGAYVMVVRPDGMSVQATTDDVTRISDDQLFALAGAGDFGGLKMDKAFVQHAESTVKGDFMNPPA</sequence>
<keyword evidence="4" id="KW-1185">Reference proteome</keyword>
<dbReference type="Proteomes" id="UP001499854">
    <property type="component" value="Unassembled WGS sequence"/>
</dbReference>
<proteinExistence type="predicted"/>
<keyword evidence="2" id="KW-0812">Transmembrane</keyword>
<comment type="caution">
    <text evidence="3">The sequence shown here is derived from an EMBL/GenBank/DDBJ whole genome shotgun (WGS) entry which is preliminary data.</text>
</comment>
<feature type="compositionally biased region" description="Low complexity" evidence="1">
    <location>
        <begin position="103"/>
        <end position="112"/>
    </location>
</feature>
<dbReference type="EMBL" id="BAAAQM010000059">
    <property type="protein sequence ID" value="GAA1997028.1"/>
    <property type="molecule type" value="Genomic_DNA"/>
</dbReference>
<keyword evidence="2" id="KW-1133">Transmembrane helix</keyword>